<gene>
    <name evidence="7" type="ORF">ACFFIC_19940</name>
</gene>
<name>A0ABV6IX11_9PROT</name>
<sequence>MPSLSSLLAFAALSVGLAVTPGPNLFYLVSRTLTQGARAGMVSLAGCQAGSLAIMLGAAAGVTAALLTVPYAYDVTRLGGAAYLGWLAWQSLRPDGAPLFAPRPIPPEGGVRLFSLGFATAALNPKVALFYVAVLPAFMDPERGSLFAQGVVLGAVQIGICTLFDVGMVVGAGAVSRFLATRPGWLAVQRWVLGGALGLLAATLATEGRT</sequence>
<dbReference type="PANTHER" id="PTHR30086">
    <property type="entry name" value="ARGININE EXPORTER PROTEIN ARGO"/>
    <property type="match status" value="1"/>
</dbReference>
<keyword evidence="4 6" id="KW-1133">Transmembrane helix</keyword>
<keyword evidence="3 6" id="KW-0812">Transmembrane</keyword>
<keyword evidence="8" id="KW-1185">Reference proteome</keyword>
<evidence type="ECO:0000256" key="4">
    <source>
        <dbReference type="ARBA" id="ARBA00022989"/>
    </source>
</evidence>
<proteinExistence type="predicted"/>
<feature type="transmembrane region" description="Helical" evidence="6">
    <location>
        <begin position="187"/>
        <end position="206"/>
    </location>
</feature>
<keyword evidence="5 6" id="KW-0472">Membrane</keyword>
<comment type="caution">
    <text evidence="7">The sequence shown here is derived from an EMBL/GenBank/DDBJ whole genome shotgun (WGS) entry which is preliminary data.</text>
</comment>
<feature type="transmembrane region" description="Helical" evidence="6">
    <location>
        <begin position="42"/>
        <end position="68"/>
    </location>
</feature>
<evidence type="ECO:0000256" key="5">
    <source>
        <dbReference type="ARBA" id="ARBA00023136"/>
    </source>
</evidence>
<accession>A0ABV6IX11</accession>
<evidence type="ECO:0000313" key="7">
    <source>
        <dbReference type="EMBL" id="MFC0387794.1"/>
    </source>
</evidence>
<evidence type="ECO:0000256" key="3">
    <source>
        <dbReference type="ARBA" id="ARBA00022692"/>
    </source>
</evidence>
<protein>
    <submittedName>
        <fullName evidence="7">LysE family translocator</fullName>
    </submittedName>
</protein>
<reference evidence="7 8" key="1">
    <citation type="submission" date="2024-09" db="EMBL/GenBank/DDBJ databases">
        <authorList>
            <person name="Sun Q."/>
            <person name="Mori K."/>
        </authorList>
    </citation>
    <scope>NUCLEOTIDE SEQUENCE [LARGE SCALE GENOMIC DNA]</scope>
    <source>
        <strain evidence="7 8">CCM 7468</strain>
    </source>
</reference>
<dbReference type="PANTHER" id="PTHR30086:SF20">
    <property type="entry name" value="ARGININE EXPORTER PROTEIN ARGO-RELATED"/>
    <property type="match status" value="1"/>
</dbReference>
<dbReference type="Pfam" id="PF01810">
    <property type="entry name" value="LysE"/>
    <property type="match status" value="1"/>
</dbReference>
<evidence type="ECO:0000256" key="2">
    <source>
        <dbReference type="ARBA" id="ARBA00022475"/>
    </source>
</evidence>
<dbReference type="EMBL" id="JBHLVZ010000069">
    <property type="protein sequence ID" value="MFC0387794.1"/>
    <property type="molecule type" value="Genomic_DNA"/>
</dbReference>
<evidence type="ECO:0000256" key="6">
    <source>
        <dbReference type="SAM" id="Phobius"/>
    </source>
</evidence>
<evidence type="ECO:0000313" key="8">
    <source>
        <dbReference type="Proteomes" id="UP001589789"/>
    </source>
</evidence>
<feature type="transmembrane region" description="Helical" evidence="6">
    <location>
        <begin position="112"/>
        <end position="138"/>
    </location>
</feature>
<organism evidence="7 8">
    <name type="scientific">Muricoccus vinaceus</name>
    <dbReference type="NCBI Taxonomy" id="424704"/>
    <lineage>
        <taxon>Bacteria</taxon>
        <taxon>Pseudomonadati</taxon>
        <taxon>Pseudomonadota</taxon>
        <taxon>Alphaproteobacteria</taxon>
        <taxon>Acetobacterales</taxon>
        <taxon>Roseomonadaceae</taxon>
        <taxon>Muricoccus</taxon>
    </lineage>
</organism>
<evidence type="ECO:0000256" key="1">
    <source>
        <dbReference type="ARBA" id="ARBA00004651"/>
    </source>
</evidence>
<keyword evidence="2" id="KW-1003">Cell membrane</keyword>
<dbReference type="Proteomes" id="UP001589789">
    <property type="component" value="Unassembled WGS sequence"/>
</dbReference>
<comment type="subcellular location">
    <subcellularLocation>
        <location evidence="1">Cell membrane</location>
        <topology evidence="1">Multi-pass membrane protein</topology>
    </subcellularLocation>
</comment>
<feature type="transmembrane region" description="Helical" evidence="6">
    <location>
        <begin position="150"/>
        <end position="175"/>
    </location>
</feature>
<dbReference type="RefSeq" id="WP_377053585.1">
    <property type="nucleotide sequence ID" value="NZ_JBHLVZ010000069.1"/>
</dbReference>
<dbReference type="InterPro" id="IPR001123">
    <property type="entry name" value="LeuE-type"/>
</dbReference>